<keyword evidence="4" id="KW-1185">Reference proteome</keyword>
<comment type="caution">
    <text evidence="3">The sequence shown here is derived from an EMBL/GenBank/DDBJ whole genome shotgun (WGS) entry which is preliminary data.</text>
</comment>
<organism evidence="3 4">
    <name type="scientific">Paenibacillus puldeungensis</name>
    <dbReference type="NCBI Taxonomy" id="696536"/>
    <lineage>
        <taxon>Bacteria</taxon>
        <taxon>Bacillati</taxon>
        <taxon>Bacillota</taxon>
        <taxon>Bacilli</taxon>
        <taxon>Bacillales</taxon>
        <taxon>Paenibacillaceae</taxon>
        <taxon>Paenibacillus</taxon>
    </lineage>
</organism>
<sequence>MRKLMKKVTLVVLPLALVATFATASLMEVSSAQAAPAKEWVKLSDSTTYYGELSNGQPNGVGTIFWGDKKQYSGQFAYGKRSGSGKYMNEYVDQEGKTHKVVYNGAWSDDSMTGKGTCHESIRETDGTISMQDLRIGTFKKGQFLSGYRAQHAVADPDYAFTYKNGDETLYVMTINENMTDMVKAWKNASLFFVDYKKGTISKQYSVVDDLTENTQLFRQTSIKYLKRITPHVTPVLKKFEEMSKQIPLK</sequence>
<dbReference type="Proteomes" id="UP001597262">
    <property type="component" value="Unassembled WGS sequence"/>
</dbReference>
<dbReference type="PANTHER" id="PTHR43215">
    <property type="entry name" value="RADIAL SPOKE HEAD 1 HOMOLOG"/>
    <property type="match status" value="1"/>
</dbReference>
<dbReference type="Gene3D" id="2.20.110.10">
    <property type="entry name" value="Histone H3 K4-specific methyltransferase SET7/9 N-terminal domain"/>
    <property type="match status" value="1"/>
</dbReference>
<evidence type="ECO:0000256" key="2">
    <source>
        <dbReference type="SAM" id="SignalP"/>
    </source>
</evidence>
<dbReference type="RefSeq" id="WP_379315409.1">
    <property type="nucleotide sequence ID" value="NZ_JBHTLM010000001.1"/>
</dbReference>
<protein>
    <recommendedName>
        <fullName evidence="5">MORN repeat-containing protein</fullName>
    </recommendedName>
</protein>
<keyword evidence="1" id="KW-0677">Repeat</keyword>
<dbReference type="PANTHER" id="PTHR43215:SF14">
    <property type="entry name" value="RADIAL SPOKE HEAD 1 HOMOLOG"/>
    <property type="match status" value="1"/>
</dbReference>
<reference evidence="4" key="1">
    <citation type="journal article" date="2019" name="Int. J. Syst. Evol. Microbiol.">
        <title>The Global Catalogue of Microorganisms (GCM) 10K type strain sequencing project: providing services to taxonomists for standard genome sequencing and annotation.</title>
        <authorList>
            <consortium name="The Broad Institute Genomics Platform"/>
            <consortium name="The Broad Institute Genome Sequencing Center for Infectious Disease"/>
            <person name="Wu L."/>
            <person name="Ma J."/>
        </authorList>
    </citation>
    <scope>NUCLEOTIDE SEQUENCE [LARGE SCALE GENOMIC DNA]</scope>
    <source>
        <strain evidence="4">CCUG 59189</strain>
    </source>
</reference>
<accession>A0ABW3RQL5</accession>
<gene>
    <name evidence="3" type="ORF">ACFQ3W_00180</name>
</gene>
<feature type="chain" id="PRO_5046951405" description="MORN repeat-containing protein" evidence="2">
    <location>
        <begin position="25"/>
        <end position="250"/>
    </location>
</feature>
<dbReference type="SUPFAM" id="SSF82185">
    <property type="entry name" value="Histone H3 K4-specific methyltransferase SET7/9 N-terminal domain"/>
    <property type="match status" value="1"/>
</dbReference>
<evidence type="ECO:0008006" key="5">
    <source>
        <dbReference type="Google" id="ProtNLM"/>
    </source>
</evidence>
<dbReference type="EMBL" id="JBHTLM010000001">
    <property type="protein sequence ID" value="MFD1174726.1"/>
    <property type="molecule type" value="Genomic_DNA"/>
</dbReference>
<name>A0ABW3RQL5_9BACL</name>
<feature type="signal peptide" evidence="2">
    <location>
        <begin position="1"/>
        <end position="24"/>
    </location>
</feature>
<evidence type="ECO:0000256" key="1">
    <source>
        <dbReference type="ARBA" id="ARBA00022737"/>
    </source>
</evidence>
<dbReference type="Pfam" id="PF02493">
    <property type="entry name" value="MORN"/>
    <property type="match status" value="3"/>
</dbReference>
<dbReference type="SMART" id="SM00698">
    <property type="entry name" value="MORN"/>
    <property type="match status" value="2"/>
</dbReference>
<evidence type="ECO:0000313" key="4">
    <source>
        <dbReference type="Proteomes" id="UP001597262"/>
    </source>
</evidence>
<keyword evidence="2" id="KW-0732">Signal</keyword>
<dbReference type="InterPro" id="IPR003409">
    <property type="entry name" value="MORN"/>
</dbReference>
<proteinExistence type="predicted"/>
<evidence type="ECO:0000313" key="3">
    <source>
        <dbReference type="EMBL" id="MFD1174726.1"/>
    </source>
</evidence>